<organism evidence="2 3">
    <name type="scientific">Roseomonas elaeocarpi</name>
    <dbReference type="NCBI Taxonomy" id="907779"/>
    <lineage>
        <taxon>Bacteria</taxon>
        <taxon>Pseudomonadati</taxon>
        <taxon>Pseudomonadota</taxon>
        <taxon>Alphaproteobacteria</taxon>
        <taxon>Acetobacterales</taxon>
        <taxon>Roseomonadaceae</taxon>
        <taxon>Roseomonas</taxon>
    </lineage>
</organism>
<accession>A0ABV6JU63</accession>
<proteinExistence type="predicted"/>
<evidence type="ECO:0008006" key="4">
    <source>
        <dbReference type="Google" id="ProtNLM"/>
    </source>
</evidence>
<comment type="caution">
    <text evidence="2">The sequence shown here is derived from an EMBL/GenBank/DDBJ whole genome shotgun (WGS) entry which is preliminary data.</text>
</comment>
<name>A0ABV6JU63_9PROT</name>
<evidence type="ECO:0000313" key="3">
    <source>
        <dbReference type="Proteomes" id="UP001589865"/>
    </source>
</evidence>
<keyword evidence="1" id="KW-0732">Signal</keyword>
<protein>
    <recommendedName>
        <fullName evidence="4">Beta-lactamase-related domain-containing protein</fullName>
    </recommendedName>
</protein>
<dbReference type="Proteomes" id="UP001589865">
    <property type="component" value="Unassembled WGS sequence"/>
</dbReference>
<gene>
    <name evidence="2" type="ORF">ACFFGY_13510</name>
</gene>
<feature type="signal peptide" evidence="1">
    <location>
        <begin position="1"/>
        <end position="17"/>
    </location>
</feature>
<evidence type="ECO:0000313" key="2">
    <source>
        <dbReference type="EMBL" id="MFC0409269.1"/>
    </source>
</evidence>
<sequence length="143" mass="15387">MLLGLLLVLLASSVARSQDVPTAESLRGKTMQELGAQQDVAPMLRNVARGRQQVIFDHLRAPGEGVQVKDGYAWAWGCNGGNCRENGLLIGYEPADALFWMVLIRDGELDRQVPPRGSPWPAPLAAAVSAIDPTIGERLASGR</sequence>
<dbReference type="RefSeq" id="WP_377045014.1">
    <property type="nucleotide sequence ID" value="NZ_JBHLUN010000008.1"/>
</dbReference>
<evidence type="ECO:0000256" key="1">
    <source>
        <dbReference type="SAM" id="SignalP"/>
    </source>
</evidence>
<keyword evidence="3" id="KW-1185">Reference proteome</keyword>
<dbReference type="EMBL" id="JBHLUN010000008">
    <property type="protein sequence ID" value="MFC0409269.1"/>
    <property type="molecule type" value="Genomic_DNA"/>
</dbReference>
<feature type="chain" id="PRO_5047027355" description="Beta-lactamase-related domain-containing protein" evidence="1">
    <location>
        <begin position="18"/>
        <end position="143"/>
    </location>
</feature>
<reference evidence="2 3" key="1">
    <citation type="submission" date="2024-09" db="EMBL/GenBank/DDBJ databases">
        <authorList>
            <person name="Sun Q."/>
            <person name="Mori K."/>
        </authorList>
    </citation>
    <scope>NUCLEOTIDE SEQUENCE [LARGE SCALE GENOMIC DNA]</scope>
    <source>
        <strain evidence="2 3">TBRC 5777</strain>
    </source>
</reference>